<dbReference type="Proteomes" id="UP000652720">
    <property type="component" value="Unassembled WGS sequence"/>
</dbReference>
<organism evidence="1 4">
    <name type="scientific">Deinococcus wulumuqiensis</name>
    <dbReference type="NCBI Taxonomy" id="980427"/>
    <lineage>
        <taxon>Bacteria</taxon>
        <taxon>Thermotogati</taxon>
        <taxon>Deinococcota</taxon>
        <taxon>Deinococci</taxon>
        <taxon>Deinococcales</taxon>
        <taxon>Deinococcaceae</taxon>
        <taxon>Deinococcus</taxon>
    </lineage>
</organism>
<reference evidence="2" key="1">
    <citation type="journal article" date="2014" name="Int. J. Syst. Evol. Microbiol.">
        <title>Complete genome of a new Firmicutes species belonging to the dominant human colonic microbiota ('Ruminococcus bicirculans') reveals two chromosomes and a selective capacity to utilize plant glucans.</title>
        <authorList>
            <consortium name="NISC Comparative Sequencing Program"/>
            <person name="Wegmann U."/>
            <person name="Louis P."/>
            <person name="Goesmann A."/>
            <person name="Henrissat B."/>
            <person name="Duncan S.H."/>
            <person name="Flint H.J."/>
        </authorList>
    </citation>
    <scope>NUCLEOTIDE SEQUENCE</scope>
    <source>
        <strain evidence="2">CGMCC 1.8884</strain>
    </source>
</reference>
<reference evidence="1" key="2">
    <citation type="journal article" date="2014" name="Int. J. Syst. Evol. Microbiol.">
        <title>Complete genome sequence of Corynebacterium casei LMG S-19264T (=DSM 44701T), isolated from a smear-ripened cheese.</title>
        <authorList>
            <consortium name="US DOE Joint Genome Institute (JGI-PGF)"/>
            <person name="Walter F."/>
            <person name="Albersmeier A."/>
            <person name="Kalinowski J."/>
            <person name="Ruckert C."/>
        </authorList>
    </citation>
    <scope>NUCLEOTIDE SEQUENCE</scope>
    <source>
        <strain evidence="1">CGMCC 1.8885</strain>
    </source>
</reference>
<evidence type="ECO:0000313" key="3">
    <source>
        <dbReference type="Proteomes" id="UP000630135"/>
    </source>
</evidence>
<gene>
    <name evidence="2" type="ORF">GCM10008021_18810</name>
    <name evidence="1" type="ORF">GCM10010914_00010</name>
</gene>
<name>A0AAV4JZE9_9DEIO</name>
<accession>A0AAV4JZE9</accession>
<keyword evidence="3" id="KW-1185">Reference proteome</keyword>
<dbReference type="EMBL" id="BMMA01000001">
    <property type="protein sequence ID" value="GGI69981.1"/>
    <property type="molecule type" value="Genomic_DNA"/>
</dbReference>
<evidence type="ECO:0000313" key="2">
    <source>
        <dbReference type="EMBL" id="GGP30230.1"/>
    </source>
</evidence>
<comment type="caution">
    <text evidence="1">The sequence shown here is derived from an EMBL/GenBank/DDBJ whole genome shotgun (WGS) entry which is preliminary data.</text>
</comment>
<evidence type="ECO:0000313" key="1">
    <source>
        <dbReference type="EMBL" id="GGI69981.1"/>
    </source>
</evidence>
<reference evidence="1" key="4">
    <citation type="submission" date="2023-08" db="EMBL/GenBank/DDBJ databases">
        <authorList>
            <person name="Sun Q."/>
            <person name="Zhou Y."/>
        </authorList>
    </citation>
    <scope>NUCLEOTIDE SEQUENCE</scope>
    <source>
        <strain evidence="2">CGMCC 1.8884</strain>
        <strain evidence="1">CGMCC 1.8885</strain>
    </source>
</reference>
<dbReference type="RefSeq" id="WP_017870176.1">
    <property type="nucleotide sequence ID" value="NZ_BMLZ01000022.1"/>
</dbReference>
<dbReference type="AlphaFoldDB" id="A0AAV4JZE9"/>
<evidence type="ECO:0000313" key="4">
    <source>
        <dbReference type="Proteomes" id="UP000652720"/>
    </source>
</evidence>
<sequence length="221" mass="23582">MSKAMQPLGLRAETAQNGEIHFYDAPLGGRRVGGLFPRFKRGDEAYLDAVDLFMMAMSGFPVPVTVQDADRPVFKVGGLGNFSLTGEAEGAAPRVYRAVAQSAAHNLLDFSRQRVWSIDLTEAVDTSKRTLLTGIGPGEVVAAYRWKASQPATSPAGAYVANTVTLSLGTVDAEGKVSLQVPPDAHFVTAQPAQPGNDVLLLRLTNTPFNNLKSGIFLPKP</sequence>
<dbReference type="Proteomes" id="UP000630135">
    <property type="component" value="Unassembled WGS sequence"/>
</dbReference>
<proteinExistence type="predicted"/>
<dbReference type="EMBL" id="BMLZ01000022">
    <property type="protein sequence ID" value="GGP30230.1"/>
    <property type="molecule type" value="Genomic_DNA"/>
</dbReference>
<protein>
    <submittedName>
        <fullName evidence="1">Uncharacterized protein</fullName>
    </submittedName>
</protein>
<reference evidence="3" key="3">
    <citation type="journal article" date="2019" name="Int. J. Syst. Evol. Microbiol.">
        <title>The Global Catalogue of Microorganisms (GCM) 10K type strain sequencing project: providing services to taxonomists for standard genome sequencing and annotation.</title>
        <authorList>
            <consortium name="The Broad Institute Genomics Platform"/>
            <consortium name="The Broad Institute Genome Sequencing Center for Infectious Disease"/>
            <person name="Wu L."/>
            <person name="Ma J."/>
        </authorList>
    </citation>
    <scope>NUCLEOTIDE SEQUENCE [LARGE SCALE GENOMIC DNA]</scope>
    <source>
        <strain evidence="3">CGMCC 1.8884</strain>
    </source>
</reference>
<dbReference type="GeneID" id="59163892"/>